<keyword evidence="3" id="KW-1185">Reference proteome</keyword>
<evidence type="ECO:0000313" key="3">
    <source>
        <dbReference type="Proteomes" id="UP000215134"/>
    </source>
</evidence>
<keyword evidence="1" id="KW-0732">Signal</keyword>
<gene>
    <name evidence="2" type="ORF">SAMEA4384070_03248</name>
</gene>
<accession>A0A240C5T8</accession>
<evidence type="ECO:0000313" key="2">
    <source>
        <dbReference type="EMBL" id="SNW03344.1"/>
    </source>
</evidence>
<dbReference type="KEGG" id="sfj:SAMEA4384070_3248"/>
<dbReference type="AlphaFoldDB" id="A0A240C5T8"/>
<feature type="chain" id="PRO_5011303553" evidence="1">
    <location>
        <begin position="20"/>
        <end position="82"/>
    </location>
</feature>
<dbReference type="GeneID" id="75028389"/>
<feature type="signal peptide" evidence="1">
    <location>
        <begin position="1"/>
        <end position="19"/>
    </location>
</feature>
<dbReference type="RefSeq" id="WP_061797530.1">
    <property type="nucleotide sequence ID" value="NZ_CABITV010000004.1"/>
</dbReference>
<dbReference type="STRING" id="1411141.GCA_001590885_02592"/>
<reference evidence="2 3" key="1">
    <citation type="submission" date="2017-06" db="EMBL/GenBank/DDBJ databases">
        <authorList>
            <consortium name="Pathogen Informatics"/>
        </authorList>
    </citation>
    <scope>NUCLEOTIDE SEQUENCE [LARGE SCALE GENOMIC DNA]</scope>
    <source>
        <strain evidence="2 3">NCTC12148</strain>
    </source>
</reference>
<organism evidence="2 3">
    <name type="scientific">Serratia ficaria</name>
    <dbReference type="NCBI Taxonomy" id="61651"/>
    <lineage>
        <taxon>Bacteria</taxon>
        <taxon>Pseudomonadati</taxon>
        <taxon>Pseudomonadota</taxon>
        <taxon>Gammaproteobacteria</taxon>
        <taxon>Enterobacterales</taxon>
        <taxon>Yersiniaceae</taxon>
        <taxon>Serratia</taxon>
    </lineage>
</organism>
<protein>
    <submittedName>
        <fullName evidence="2">Uncharacterized protein</fullName>
    </submittedName>
</protein>
<sequence length="82" mass="8533">MKIQLSLLFLGLAAGQAAAFQSKVPEPQPEQARAAQDNIESLFYGFHALDAQAVNPGTCAAVPVPGCQCAFCSQLRQAGAAK</sequence>
<dbReference type="EMBL" id="LT906479">
    <property type="protein sequence ID" value="SNW03344.1"/>
    <property type="molecule type" value="Genomic_DNA"/>
</dbReference>
<dbReference type="OrthoDB" id="6547554at2"/>
<dbReference type="Proteomes" id="UP000215134">
    <property type="component" value="Chromosome 1"/>
</dbReference>
<evidence type="ECO:0000256" key="1">
    <source>
        <dbReference type="SAM" id="SignalP"/>
    </source>
</evidence>
<name>A0A240C5T8_SERFI</name>
<proteinExistence type="predicted"/>